<dbReference type="Gene3D" id="3.40.50.1820">
    <property type="entry name" value="alpha/beta hydrolase"/>
    <property type="match status" value="1"/>
</dbReference>
<dbReference type="SUPFAM" id="SSF53474">
    <property type="entry name" value="alpha/beta-Hydrolases"/>
    <property type="match status" value="1"/>
</dbReference>
<proteinExistence type="predicted"/>
<keyword evidence="2" id="KW-0720">Serine protease</keyword>
<evidence type="ECO:0000259" key="4">
    <source>
        <dbReference type="Pfam" id="PF00326"/>
    </source>
</evidence>
<evidence type="ECO:0000256" key="2">
    <source>
        <dbReference type="ARBA" id="ARBA00022825"/>
    </source>
</evidence>
<evidence type="ECO:0000313" key="5">
    <source>
        <dbReference type="EMBL" id="QPC84615.1"/>
    </source>
</evidence>
<evidence type="ECO:0000256" key="1">
    <source>
        <dbReference type="ARBA" id="ARBA00022801"/>
    </source>
</evidence>
<dbReference type="GO" id="GO:0004252">
    <property type="term" value="F:serine-type endopeptidase activity"/>
    <property type="evidence" value="ECO:0007669"/>
    <property type="project" value="TreeGrafter"/>
</dbReference>
<dbReference type="InterPro" id="IPR011042">
    <property type="entry name" value="6-blade_b-propeller_TolB-like"/>
</dbReference>
<sequence length="653" mass="71339">MADTTPIGLDDYFKLKFLSGAALSPDGTQVVYGVSHYDEEKDADIQTLWLADLSSGEKRQLTPPSSNAKSPSWSPDGTKVGFISDREGKPQIFVLPIDGGEGQKLTSIDQGVREGPVWSPDGEWVAFTSGWSEEDMPDLTKPYRVTRHVYRTDGIGYIDPAVQQVYVIPTTGGEAKQLTDDTYINTGLKWSPDSSKILYSAAFPTNTHKFSPLMRTITLDGDITTLLEGWGDTGAAAWIDDTNIAFIGQVDGLPIGTKTDLWVTDVTGKEPENRTPSLLEGVGSGLQGDIPTFNQLRGGMVPYVVGDKAYVWVQTSGMVHIYEVALTGDESYEAVVTGERSCHPQGLANGKLLYAVSSFTNPLELYISELDGSNEEQVTDINDDFLSQKLLPEVVNLRWSSVDDVEVEGWYLKPTVGEAPYPTILYIHGGPHSAFGNVFSFDFQMLIGAGYGVLAINHRASLGYGNDFSTAIKGDWGNLDYNDLMTGVDYAIEQGLADADKLGVCGLSGGGNLSTWIVGQTDRFKAAIPENPVTNWLSFYGVSDIGIWFSVEELGGHPHEIPETYVKCSPITYAYRCTTPTLLVQGEHDYRCPAEQSEQFYAVLKANGCTVEMLRLPNSPHAGAIVGAPPLRRAQNEAMMDWFNRYVLEAESE</sequence>
<keyword evidence="2" id="KW-0645">Protease</keyword>
<feature type="region of interest" description="Disordered" evidence="3">
    <location>
        <begin position="56"/>
        <end position="80"/>
    </location>
</feature>
<dbReference type="KEGG" id="pmet:G4Y79_09625"/>
<name>A0A7S8IFD3_9CHLR</name>
<protein>
    <submittedName>
        <fullName evidence="5">S9 family peptidase</fullName>
    </submittedName>
</protein>
<keyword evidence="1" id="KW-0378">Hydrolase</keyword>
<organism evidence="5 6">
    <name type="scientific">Phototrophicus methaneseepsis</name>
    <dbReference type="NCBI Taxonomy" id="2710758"/>
    <lineage>
        <taxon>Bacteria</taxon>
        <taxon>Bacillati</taxon>
        <taxon>Chloroflexota</taxon>
        <taxon>Candidatus Thermofontia</taxon>
        <taxon>Phototrophicales</taxon>
        <taxon>Phototrophicaceae</taxon>
        <taxon>Phototrophicus</taxon>
    </lineage>
</organism>
<dbReference type="InterPro" id="IPR011659">
    <property type="entry name" value="WD40"/>
</dbReference>
<dbReference type="Pfam" id="PF00326">
    <property type="entry name" value="Peptidase_S9"/>
    <property type="match status" value="1"/>
</dbReference>
<reference evidence="5 6" key="1">
    <citation type="submission" date="2020-02" db="EMBL/GenBank/DDBJ databases">
        <authorList>
            <person name="Zheng R.K."/>
            <person name="Sun C.M."/>
        </authorList>
    </citation>
    <scope>NUCLEOTIDE SEQUENCE [LARGE SCALE GENOMIC DNA]</scope>
    <source>
        <strain evidence="6">rifampicinis</strain>
    </source>
</reference>
<gene>
    <name evidence="5" type="ORF">G4Y79_09625</name>
</gene>
<dbReference type="SUPFAM" id="SSF82171">
    <property type="entry name" value="DPP6 N-terminal domain-like"/>
    <property type="match status" value="1"/>
</dbReference>
<dbReference type="Pfam" id="PF07676">
    <property type="entry name" value="PD40"/>
    <property type="match status" value="2"/>
</dbReference>
<feature type="domain" description="Peptidase S9 prolyl oligopeptidase catalytic" evidence="4">
    <location>
        <begin position="439"/>
        <end position="647"/>
    </location>
</feature>
<dbReference type="EMBL" id="CP062983">
    <property type="protein sequence ID" value="QPC84615.1"/>
    <property type="molecule type" value="Genomic_DNA"/>
</dbReference>
<dbReference type="GO" id="GO:0006508">
    <property type="term" value="P:proteolysis"/>
    <property type="evidence" value="ECO:0007669"/>
    <property type="project" value="InterPro"/>
</dbReference>
<dbReference type="RefSeq" id="WP_195172678.1">
    <property type="nucleotide sequence ID" value="NZ_CP062983.1"/>
</dbReference>
<evidence type="ECO:0000313" key="6">
    <source>
        <dbReference type="Proteomes" id="UP000594468"/>
    </source>
</evidence>
<dbReference type="PANTHER" id="PTHR42776:SF27">
    <property type="entry name" value="DIPEPTIDYL PEPTIDASE FAMILY MEMBER 6"/>
    <property type="match status" value="1"/>
</dbReference>
<dbReference type="InterPro" id="IPR029058">
    <property type="entry name" value="AB_hydrolase_fold"/>
</dbReference>
<feature type="compositionally biased region" description="Polar residues" evidence="3">
    <location>
        <begin position="62"/>
        <end position="75"/>
    </location>
</feature>
<dbReference type="Proteomes" id="UP000594468">
    <property type="component" value="Chromosome"/>
</dbReference>
<keyword evidence="6" id="KW-1185">Reference proteome</keyword>
<dbReference type="PANTHER" id="PTHR42776">
    <property type="entry name" value="SERINE PEPTIDASE S9 FAMILY MEMBER"/>
    <property type="match status" value="1"/>
</dbReference>
<dbReference type="Gene3D" id="2.120.10.30">
    <property type="entry name" value="TolB, C-terminal domain"/>
    <property type="match status" value="2"/>
</dbReference>
<accession>A0A7S8IFD3</accession>
<evidence type="ECO:0000256" key="3">
    <source>
        <dbReference type="SAM" id="MobiDB-lite"/>
    </source>
</evidence>
<dbReference type="AlphaFoldDB" id="A0A7S8IFD3"/>
<dbReference type="InterPro" id="IPR001375">
    <property type="entry name" value="Peptidase_S9_cat"/>
</dbReference>